<feature type="domain" description="Ig-like" evidence="3">
    <location>
        <begin position="204"/>
        <end position="325"/>
    </location>
</feature>
<sequence length="485" mass="52577">MVLPAAWGRAWFQLGFPSILACKRPLFRGRMILGLILCCCMLSVLAGTVEGPTPLPELRRVDVVLGCSYVGEGGLPRAFGGSQHPATLVLRGLSITDDGTLGDVTDYEIPQEDHSSSPPIIFEASVQLVSIPYAEALLHVDCSGEEVSCELSPYSFRQEGSGLCPASWFLATIRLSSGISIALLLRGPSCSSQKEEGHDVTLHPKLRIPMSKKGTLLTTVEFQSSSNNTSLRTRLGSSITLDCHFALAPSFLLSSLEWRRQHRGSGRSLFRYHVGNAGPTVQPKVHVDVEQLLGNGDASLTLQEASVDDVGTYICLVSTAQHQVQHNIQLLVAEPPRVRVFPKEVSFKRDETITLTCNIAGYYPLDVSVSWTQKTPEDEVEISLSNTGFSSHRQSRDGTYSITSYLSISSATAQAPATYTCHVSHVALEAPISISTYLKAPEHTESEGLIGGAIATAIFVSVLFIVLRRKRSAEPKPEQLLTASE</sequence>
<dbReference type="InterPro" id="IPR003598">
    <property type="entry name" value="Ig_sub2"/>
</dbReference>
<reference evidence="4" key="1">
    <citation type="submission" date="2025-08" db="UniProtKB">
        <authorList>
            <consortium name="Ensembl"/>
        </authorList>
    </citation>
    <scope>IDENTIFICATION</scope>
</reference>
<keyword evidence="2" id="KW-0472">Membrane</keyword>
<dbReference type="InterPro" id="IPR013106">
    <property type="entry name" value="Ig_V-set"/>
</dbReference>
<dbReference type="PANTHER" id="PTHR23411">
    <property type="entry name" value="TAPASIN"/>
    <property type="match status" value="1"/>
</dbReference>
<keyword evidence="5" id="KW-1185">Reference proteome</keyword>
<dbReference type="SMART" id="SM00406">
    <property type="entry name" value="IGv"/>
    <property type="match status" value="2"/>
</dbReference>
<dbReference type="InterPro" id="IPR007110">
    <property type="entry name" value="Ig-like_dom"/>
</dbReference>
<protein>
    <recommendedName>
        <fullName evidence="3">Ig-like domain-containing protein</fullName>
    </recommendedName>
</protein>
<evidence type="ECO:0000259" key="3">
    <source>
        <dbReference type="PROSITE" id="PS50835"/>
    </source>
</evidence>
<dbReference type="AlphaFoldDB" id="A0A8C9FMH6"/>
<dbReference type="Proteomes" id="UP000694428">
    <property type="component" value="Unplaced"/>
</dbReference>
<dbReference type="Pfam" id="PF07686">
    <property type="entry name" value="V-set"/>
    <property type="match status" value="1"/>
</dbReference>
<feature type="transmembrane region" description="Helical" evidence="2">
    <location>
        <begin position="448"/>
        <end position="467"/>
    </location>
</feature>
<keyword evidence="1" id="KW-0393">Immunoglobulin domain</keyword>
<dbReference type="SMART" id="SM00409">
    <property type="entry name" value="IG"/>
    <property type="match status" value="2"/>
</dbReference>
<dbReference type="CDD" id="cd05771">
    <property type="entry name" value="IgC1_Tapasin_R"/>
    <property type="match status" value="1"/>
</dbReference>
<reference evidence="4" key="2">
    <citation type="submission" date="2025-09" db="UniProtKB">
        <authorList>
            <consortium name="Ensembl"/>
        </authorList>
    </citation>
    <scope>IDENTIFICATION</scope>
</reference>
<evidence type="ECO:0000256" key="1">
    <source>
        <dbReference type="ARBA" id="ARBA00023319"/>
    </source>
</evidence>
<dbReference type="InterPro" id="IPR003599">
    <property type="entry name" value="Ig_sub"/>
</dbReference>
<dbReference type="Gene3D" id="2.60.40.10">
    <property type="entry name" value="Immunoglobulins"/>
    <property type="match status" value="3"/>
</dbReference>
<dbReference type="SMART" id="SM00407">
    <property type="entry name" value="IGc1"/>
    <property type="match status" value="1"/>
</dbReference>
<keyword evidence="2" id="KW-0812">Transmembrane</keyword>
<dbReference type="InterPro" id="IPR003006">
    <property type="entry name" value="Ig/MHC_CS"/>
</dbReference>
<proteinExistence type="predicted"/>
<name>A0A8C9FMH6_PAVCR</name>
<dbReference type="SUPFAM" id="SSF48726">
    <property type="entry name" value="Immunoglobulin"/>
    <property type="match status" value="2"/>
</dbReference>
<accession>A0A8C9FMH6</accession>
<evidence type="ECO:0000313" key="5">
    <source>
        <dbReference type="Proteomes" id="UP000694428"/>
    </source>
</evidence>
<dbReference type="InterPro" id="IPR003597">
    <property type="entry name" value="Ig_C1-set"/>
</dbReference>
<dbReference type="PROSITE" id="PS50835">
    <property type="entry name" value="IG_LIKE"/>
    <property type="match status" value="2"/>
</dbReference>
<keyword evidence="2" id="KW-1133">Transmembrane helix</keyword>
<dbReference type="InterPro" id="IPR050380">
    <property type="entry name" value="Immune_Resp_Modulators"/>
</dbReference>
<dbReference type="InterPro" id="IPR036179">
    <property type="entry name" value="Ig-like_dom_sf"/>
</dbReference>
<evidence type="ECO:0000256" key="2">
    <source>
        <dbReference type="SAM" id="Phobius"/>
    </source>
</evidence>
<dbReference type="Pfam" id="PF07654">
    <property type="entry name" value="C1-set"/>
    <property type="match status" value="1"/>
</dbReference>
<dbReference type="InterPro" id="IPR013783">
    <property type="entry name" value="Ig-like_fold"/>
</dbReference>
<dbReference type="PROSITE" id="PS00290">
    <property type="entry name" value="IG_MHC"/>
    <property type="match status" value="1"/>
</dbReference>
<dbReference type="Ensembl" id="ENSPSTT00000018965.1">
    <property type="protein sequence ID" value="ENSPSTP00000018097.1"/>
    <property type="gene ID" value="ENSPSTG00000012973.1"/>
</dbReference>
<dbReference type="SMART" id="SM00408">
    <property type="entry name" value="IGc2"/>
    <property type="match status" value="2"/>
</dbReference>
<organism evidence="4 5">
    <name type="scientific">Pavo cristatus</name>
    <name type="common">Indian peafowl</name>
    <name type="synonym">Blue peafowl</name>
    <dbReference type="NCBI Taxonomy" id="9049"/>
    <lineage>
        <taxon>Eukaryota</taxon>
        <taxon>Metazoa</taxon>
        <taxon>Chordata</taxon>
        <taxon>Craniata</taxon>
        <taxon>Vertebrata</taxon>
        <taxon>Euteleostomi</taxon>
        <taxon>Archelosauria</taxon>
        <taxon>Archosauria</taxon>
        <taxon>Dinosauria</taxon>
        <taxon>Saurischia</taxon>
        <taxon>Theropoda</taxon>
        <taxon>Coelurosauria</taxon>
        <taxon>Aves</taxon>
        <taxon>Neognathae</taxon>
        <taxon>Galloanserae</taxon>
        <taxon>Galliformes</taxon>
        <taxon>Phasianidae</taxon>
        <taxon>Phasianinae</taxon>
        <taxon>Pavo</taxon>
    </lineage>
</organism>
<evidence type="ECO:0000313" key="4">
    <source>
        <dbReference type="Ensembl" id="ENSPSTP00000018097.1"/>
    </source>
</evidence>
<feature type="domain" description="Ig-like" evidence="3">
    <location>
        <begin position="336"/>
        <end position="433"/>
    </location>
</feature>